<dbReference type="InterPro" id="IPR011006">
    <property type="entry name" value="CheY-like_superfamily"/>
</dbReference>
<dbReference type="InterPro" id="IPR039420">
    <property type="entry name" value="WalR-like"/>
</dbReference>
<name>A0A1I3X7A5_9PROT</name>
<evidence type="ECO:0000256" key="2">
    <source>
        <dbReference type="ARBA" id="ARBA00023012"/>
    </source>
</evidence>
<dbReference type="InterPro" id="IPR036388">
    <property type="entry name" value="WH-like_DNA-bd_sf"/>
</dbReference>
<evidence type="ECO:0000256" key="3">
    <source>
        <dbReference type="ARBA" id="ARBA00023015"/>
    </source>
</evidence>
<keyword evidence="3" id="KW-0805">Transcription regulation</keyword>
<dbReference type="PROSITE" id="PS50110">
    <property type="entry name" value="RESPONSE_REGULATORY"/>
    <property type="match status" value="1"/>
</dbReference>
<dbReference type="AlphaFoldDB" id="A0A1I3X7A5"/>
<reference evidence="11 12" key="1">
    <citation type="submission" date="2016-10" db="EMBL/GenBank/DDBJ databases">
        <authorList>
            <person name="de Groot N.N."/>
        </authorList>
    </citation>
    <scope>NUCLEOTIDE SEQUENCE [LARGE SCALE GENOMIC DNA]</scope>
    <source>
        <strain evidence="11 12">DSM 19981</strain>
    </source>
</reference>
<feature type="DNA-binding region" description="OmpR/PhoB-type" evidence="7">
    <location>
        <begin position="154"/>
        <end position="252"/>
    </location>
</feature>
<dbReference type="Pfam" id="PF00486">
    <property type="entry name" value="Trans_reg_C"/>
    <property type="match status" value="1"/>
</dbReference>
<dbReference type="SMART" id="SM00448">
    <property type="entry name" value="REC"/>
    <property type="match status" value="1"/>
</dbReference>
<dbReference type="InterPro" id="IPR001867">
    <property type="entry name" value="OmpR/PhoB-type_DNA-bd"/>
</dbReference>
<dbReference type="PANTHER" id="PTHR48111:SF4">
    <property type="entry name" value="DNA-BINDING DUAL TRANSCRIPTIONAL REGULATOR OMPR"/>
    <property type="match status" value="1"/>
</dbReference>
<dbReference type="SUPFAM" id="SSF52172">
    <property type="entry name" value="CheY-like"/>
    <property type="match status" value="1"/>
</dbReference>
<dbReference type="InterPro" id="IPR001789">
    <property type="entry name" value="Sig_transdc_resp-reg_receiver"/>
</dbReference>
<evidence type="ECO:0000259" key="10">
    <source>
        <dbReference type="PROSITE" id="PS51755"/>
    </source>
</evidence>
<dbReference type="GO" id="GO:0005829">
    <property type="term" value="C:cytosol"/>
    <property type="evidence" value="ECO:0007669"/>
    <property type="project" value="TreeGrafter"/>
</dbReference>
<dbReference type="Proteomes" id="UP000199473">
    <property type="component" value="Unassembled WGS sequence"/>
</dbReference>
<evidence type="ECO:0000259" key="9">
    <source>
        <dbReference type="PROSITE" id="PS50110"/>
    </source>
</evidence>
<dbReference type="Gene3D" id="6.10.250.690">
    <property type="match status" value="1"/>
</dbReference>
<accession>A0A1I3X7A5</accession>
<evidence type="ECO:0000256" key="5">
    <source>
        <dbReference type="ARBA" id="ARBA00023163"/>
    </source>
</evidence>
<gene>
    <name evidence="11" type="ORF">SAMN02745775_10122</name>
</gene>
<keyword evidence="5" id="KW-0804">Transcription</keyword>
<dbReference type="GO" id="GO:0032993">
    <property type="term" value="C:protein-DNA complex"/>
    <property type="evidence" value="ECO:0007669"/>
    <property type="project" value="TreeGrafter"/>
</dbReference>
<dbReference type="PROSITE" id="PS51755">
    <property type="entry name" value="OMPR_PHOB"/>
    <property type="match status" value="1"/>
</dbReference>
<evidence type="ECO:0000256" key="7">
    <source>
        <dbReference type="PROSITE-ProRule" id="PRU01091"/>
    </source>
</evidence>
<feature type="region of interest" description="Disordered" evidence="8">
    <location>
        <begin position="136"/>
        <end position="159"/>
    </location>
</feature>
<dbReference type="SMART" id="SM00862">
    <property type="entry name" value="Trans_reg_C"/>
    <property type="match status" value="1"/>
</dbReference>
<dbReference type="GO" id="GO:0000976">
    <property type="term" value="F:transcription cis-regulatory region binding"/>
    <property type="evidence" value="ECO:0007669"/>
    <property type="project" value="TreeGrafter"/>
</dbReference>
<dbReference type="CDD" id="cd00383">
    <property type="entry name" value="trans_reg_C"/>
    <property type="match status" value="1"/>
</dbReference>
<dbReference type="GO" id="GO:0000156">
    <property type="term" value="F:phosphorelay response regulator activity"/>
    <property type="evidence" value="ECO:0007669"/>
    <property type="project" value="TreeGrafter"/>
</dbReference>
<organism evidence="11 12">
    <name type="scientific">Falsiroseomonas stagni DSM 19981</name>
    <dbReference type="NCBI Taxonomy" id="1123062"/>
    <lineage>
        <taxon>Bacteria</taxon>
        <taxon>Pseudomonadati</taxon>
        <taxon>Pseudomonadota</taxon>
        <taxon>Alphaproteobacteria</taxon>
        <taxon>Acetobacterales</taxon>
        <taxon>Roseomonadaceae</taxon>
        <taxon>Falsiroseomonas</taxon>
    </lineage>
</organism>
<dbReference type="Pfam" id="PF00072">
    <property type="entry name" value="Response_reg"/>
    <property type="match status" value="1"/>
</dbReference>
<dbReference type="Gene3D" id="1.10.10.10">
    <property type="entry name" value="Winged helix-like DNA-binding domain superfamily/Winged helix DNA-binding domain"/>
    <property type="match status" value="1"/>
</dbReference>
<keyword evidence="1 6" id="KW-0597">Phosphoprotein</keyword>
<feature type="modified residue" description="4-aspartylphosphate" evidence="6">
    <location>
        <position position="69"/>
    </location>
</feature>
<feature type="domain" description="Response regulatory" evidence="9">
    <location>
        <begin position="20"/>
        <end position="133"/>
    </location>
</feature>
<keyword evidence="12" id="KW-1185">Reference proteome</keyword>
<dbReference type="EMBL" id="FOSQ01000001">
    <property type="protein sequence ID" value="SFK15179.1"/>
    <property type="molecule type" value="Genomic_DNA"/>
</dbReference>
<dbReference type="PANTHER" id="PTHR48111">
    <property type="entry name" value="REGULATOR OF RPOS"/>
    <property type="match status" value="1"/>
</dbReference>
<evidence type="ECO:0000256" key="6">
    <source>
        <dbReference type="PROSITE-ProRule" id="PRU00169"/>
    </source>
</evidence>
<feature type="compositionally biased region" description="Basic and acidic residues" evidence="8">
    <location>
        <begin position="141"/>
        <end position="151"/>
    </location>
</feature>
<dbReference type="GO" id="GO:0006355">
    <property type="term" value="P:regulation of DNA-templated transcription"/>
    <property type="evidence" value="ECO:0007669"/>
    <property type="project" value="InterPro"/>
</dbReference>
<evidence type="ECO:0000256" key="4">
    <source>
        <dbReference type="ARBA" id="ARBA00023125"/>
    </source>
</evidence>
<feature type="domain" description="OmpR/PhoB-type" evidence="10">
    <location>
        <begin position="154"/>
        <end position="252"/>
    </location>
</feature>
<evidence type="ECO:0000256" key="8">
    <source>
        <dbReference type="SAM" id="MobiDB-lite"/>
    </source>
</evidence>
<evidence type="ECO:0000313" key="12">
    <source>
        <dbReference type="Proteomes" id="UP000199473"/>
    </source>
</evidence>
<dbReference type="InterPro" id="IPR016032">
    <property type="entry name" value="Sig_transdc_resp-reg_C-effctor"/>
</dbReference>
<dbReference type="Gene3D" id="3.40.50.2300">
    <property type="match status" value="1"/>
</dbReference>
<proteinExistence type="predicted"/>
<protein>
    <submittedName>
        <fullName evidence="11">DNA-binding response regulator, OmpR family, contains REC and winged-helix (WHTH) domain</fullName>
    </submittedName>
</protein>
<sequence length="256" mass="28045">MLSMSSGTELGAEEAGPAPNVLIVEDDEALAEEMALTLSDYGMRPTTAATWEAAIAAVEAAPPDLVVLDQRLGRVDTLPRIGMLRSLTDAPVLILTGNRVETDRIVALEIGADDFLLKPISGRELVARIRAHLRRVQQTRPPEKEREKEPDQAQAQSQAGTWTLLTVERELRRGDGSVVPLTGAEFDLLAVLAEAPGHPVDRETLTKRVLRRPWRPDDRALDNLVMHLRRKLGPGGDRAITAIRSQGYVFTGFPRG</sequence>
<evidence type="ECO:0000313" key="11">
    <source>
        <dbReference type="EMBL" id="SFK15179.1"/>
    </source>
</evidence>
<evidence type="ECO:0000256" key="1">
    <source>
        <dbReference type="ARBA" id="ARBA00022553"/>
    </source>
</evidence>
<dbReference type="STRING" id="1123062.SAMN02745775_10122"/>
<dbReference type="SUPFAM" id="SSF46894">
    <property type="entry name" value="C-terminal effector domain of the bipartite response regulators"/>
    <property type="match status" value="1"/>
</dbReference>
<keyword evidence="4 7" id="KW-0238">DNA-binding</keyword>
<keyword evidence="2" id="KW-0902">Two-component regulatory system</keyword>